<dbReference type="Pfam" id="PF00595">
    <property type="entry name" value="PDZ"/>
    <property type="match status" value="1"/>
</dbReference>
<feature type="domain" description="Guanylate kinase-like" evidence="5">
    <location>
        <begin position="214"/>
        <end position="427"/>
    </location>
</feature>
<dbReference type="CDD" id="cd00071">
    <property type="entry name" value="GMPK"/>
    <property type="match status" value="1"/>
</dbReference>
<dbReference type="Pfam" id="PF07653">
    <property type="entry name" value="SH3_2"/>
    <property type="match status" value="1"/>
</dbReference>
<protein>
    <submittedName>
        <fullName evidence="7">MAGUK p55 subfamily member 6</fullName>
    </submittedName>
</protein>
<accession>A0A6A4WJI2</accession>
<dbReference type="InterPro" id="IPR050716">
    <property type="entry name" value="MAGUK"/>
</dbReference>
<evidence type="ECO:0000259" key="4">
    <source>
        <dbReference type="PROSITE" id="PS50002"/>
    </source>
</evidence>
<dbReference type="InterPro" id="IPR036028">
    <property type="entry name" value="SH3-like_dom_sf"/>
</dbReference>
<dbReference type="Gene3D" id="2.30.42.10">
    <property type="match status" value="1"/>
</dbReference>
<name>A0A6A4WJI2_AMPAM</name>
<feature type="domain" description="SH3" evidence="4">
    <location>
        <begin position="89"/>
        <end position="158"/>
    </location>
</feature>
<keyword evidence="2 3" id="KW-0728">SH3 domain</keyword>
<dbReference type="Gene3D" id="3.40.50.300">
    <property type="entry name" value="P-loop containing nucleotide triphosphate hydrolases"/>
    <property type="match status" value="1"/>
</dbReference>
<comment type="caution">
    <text evidence="7">The sequence shown here is derived from an EMBL/GenBank/DDBJ whole genome shotgun (WGS) entry which is preliminary data.</text>
</comment>
<dbReference type="PANTHER" id="PTHR23122">
    <property type="entry name" value="MEMBRANE-ASSOCIATED GUANYLATE KINASE MAGUK"/>
    <property type="match status" value="1"/>
</dbReference>
<dbReference type="InterPro" id="IPR008144">
    <property type="entry name" value="Guanylate_kin-like_dom"/>
</dbReference>
<dbReference type="InterPro" id="IPR020590">
    <property type="entry name" value="Guanylate_kinase_CS"/>
</dbReference>
<dbReference type="Gene3D" id="2.30.30.40">
    <property type="entry name" value="SH3 Domains"/>
    <property type="match status" value="1"/>
</dbReference>
<dbReference type="InterPro" id="IPR001452">
    <property type="entry name" value="SH3_domain"/>
</dbReference>
<evidence type="ECO:0000259" key="5">
    <source>
        <dbReference type="PROSITE" id="PS50052"/>
    </source>
</evidence>
<dbReference type="CDD" id="cd11862">
    <property type="entry name" value="SH3_MPP"/>
    <property type="match status" value="1"/>
</dbReference>
<keyword evidence="8" id="KW-1185">Reference proteome</keyword>
<dbReference type="InterPro" id="IPR001478">
    <property type="entry name" value="PDZ"/>
</dbReference>
<dbReference type="InterPro" id="IPR008145">
    <property type="entry name" value="GK/Ca_channel_bsu"/>
</dbReference>
<dbReference type="SUPFAM" id="SSF50156">
    <property type="entry name" value="PDZ domain-like"/>
    <property type="match status" value="1"/>
</dbReference>
<dbReference type="InterPro" id="IPR036034">
    <property type="entry name" value="PDZ_sf"/>
</dbReference>
<dbReference type="PROSITE" id="PS50106">
    <property type="entry name" value="PDZ"/>
    <property type="match status" value="1"/>
</dbReference>
<evidence type="ECO:0000256" key="3">
    <source>
        <dbReference type="PROSITE-ProRule" id="PRU00192"/>
    </source>
</evidence>
<dbReference type="PROSITE" id="PS00856">
    <property type="entry name" value="GUANYLATE_KINASE_1"/>
    <property type="match status" value="1"/>
</dbReference>
<evidence type="ECO:0000259" key="6">
    <source>
        <dbReference type="PROSITE" id="PS50106"/>
    </source>
</evidence>
<dbReference type="Proteomes" id="UP000440578">
    <property type="component" value="Unassembled WGS sequence"/>
</dbReference>
<evidence type="ECO:0000256" key="2">
    <source>
        <dbReference type="ARBA" id="ARBA00022443"/>
    </source>
</evidence>
<dbReference type="SMART" id="SM00228">
    <property type="entry name" value="PDZ"/>
    <property type="match status" value="1"/>
</dbReference>
<feature type="domain" description="PDZ" evidence="6">
    <location>
        <begin position="6"/>
        <end position="69"/>
    </location>
</feature>
<dbReference type="PROSITE" id="PS50052">
    <property type="entry name" value="GUANYLATE_KINASE_2"/>
    <property type="match status" value="1"/>
</dbReference>
<evidence type="ECO:0000313" key="7">
    <source>
        <dbReference type="EMBL" id="KAF0303954.1"/>
    </source>
</evidence>
<dbReference type="SMART" id="SM00326">
    <property type="entry name" value="SH3"/>
    <property type="match status" value="1"/>
</dbReference>
<dbReference type="InterPro" id="IPR027417">
    <property type="entry name" value="P-loop_NTPase"/>
</dbReference>
<dbReference type="SMART" id="SM00072">
    <property type="entry name" value="GuKc"/>
    <property type="match status" value="1"/>
</dbReference>
<evidence type="ECO:0000313" key="8">
    <source>
        <dbReference type="Proteomes" id="UP000440578"/>
    </source>
</evidence>
<dbReference type="FunFam" id="2.30.30.40:FF:000069">
    <property type="entry name" value="MAGUK p55 subfamily member 6"/>
    <property type="match status" value="1"/>
</dbReference>
<dbReference type="CDD" id="cd10832">
    <property type="entry name" value="PDZ_MPP6-MPP2-like"/>
    <property type="match status" value="1"/>
</dbReference>
<comment type="similarity">
    <text evidence="1">Belongs to the MAGUK family.</text>
</comment>
<dbReference type="SUPFAM" id="SSF50044">
    <property type="entry name" value="SH3-domain"/>
    <property type="match status" value="1"/>
</dbReference>
<sequence>MEAIRMVGLTKNPNEPLGLTVKQEGDELVVSRILAGGFIDKQGLLHVGDVIREVNGRPAYTPEELQQAIGASNTVTLKVVPGAPLKPAAPQCYVRAMFAYNPMEDKLLPCPEVGLPFEYGDVLKVVDRSDPNWWQAQRVGVNAPAGLIPSQELEERRKAYVPPEADYVHKIGICGTLISKRKRKQMYRSKQNNEFDKAELVLYEEVARMPPFQRKVLCLIGCAGVGRRTLKNRIIETYPDKFGTTLPHTSRPRREDEEDGQVYHFTTHEAMEEDIRNVEYLEYGTHNGHLYGTKLDSIRSVIRSGKVCVLDCSPVSLKTLYNSAEFHPYVVFLAAPGVDDVEKLYRESATTLRNSSRSLTFDRNSSRYSSRRGRTIESLNSLYDEEDHRRLMEESARLQRAYEKYFDLMLINEDPDETYRRVMEAVMALETEPQWVPVTWVY</sequence>
<gene>
    <name evidence="7" type="primary">Mpp6</name>
    <name evidence="7" type="ORF">FJT64_024143</name>
</gene>
<dbReference type="AlphaFoldDB" id="A0A6A4WJI2"/>
<reference evidence="7 8" key="1">
    <citation type="submission" date="2019-07" db="EMBL/GenBank/DDBJ databases">
        <title>Draft genome assembly of a fouling barnacle, Amphibalanus amphitrite (Darwin, 1854): The first reference genome for Thecostraca.</title>
        <authorList>
            <person name="Kim W."/>
        </authorList>
    </citation>
    <scope>NUCLEOTIDE SEQUENCE [LARGE SCALE GENOMIC DNA]</scope>
    <source>
        <strain evidence="7">SNU_AA5</strain>
        <tissue evidence="7">Soma without cirri and trophi</tissue>
    </source>
</reference>
<dbReference type="PROSITE" id="PS50002">
    <property type="entry name" value="SH3"/>
    <property type="match status" value="1"/>
</dbReference>
<organism evidence="7 8">
    <name type="scientific">Amphibalanus amphitrite</name>
    <name type="common">Striped barnacle</name>
    <name type="synonym">Balanus amphitrite</name>
    <dbReference type="NCBI Taxonomy" id="1232801"/>
    <lineage>
        <taxon>Eukaryota</taxon>
        <taxon>Metazoa</taxon>
        <taxon>Ecdysozoa</taxon>
        <taxon>Arthropoda</taxon>
        <taxon>Crustacea</taxon>
        <taxon>Multicrustacea</taxon>
        <taxon>Cirripedia</taxon>
        <taxon>Thoracica</taxon>
        <taxon>Thoracicalcarea</taxon>
        <taxon>Balanomorpha</taxon>
        <taxon>Balanoidea</taxon>
        <taxon>Balanidae</taxon>
        <taxon>Amphibalaninae</taxon>
        <taxon>Amphibalanus</taxon>
    </lineage>
</organism>
<proteinExistence type="inferred from homology"/>
<dbReference type="SUPFAM" id="SSF52540">
    <property type="entry name" value="P-loop containing nucleoside triphosphate hydrolases"/>
    <property type="match status" value="1"/>
</dbReference>
<dbReference type="Pfam" id="PF00625">
    <property type="entry name" value="Guanylate_kin"/>
    <property type="match status" value="1"/>
</dbReference>
<evidence type="ECO:0000256" key="1">
    <source>
        <dbReference type="ARBA" id="ARBA00007014"/>
    </source>
</evidence>
<dbReference type="OrthoDB" id="65789at2759"/>
<dbReference type="FunFam" id="3.30.63.10:FF:000002">
    <property type="entry name" value="Guanylate kinase 1"/>
    <property type="match status" value="1"/>
</dbReference>
<dbReference type="EMBL" id="VIIS01000904">
    <property type="protein sequence ID" value="KAF0303954.1"/>
    <property type="molecule type" value="Genomic_DNA"/>
</dbReference>